<feature type="transmembrane region" description="Helical" evidence="1">
    <location>
        <begin position="26"/>
        <end position="46"/>
    </location>
</feature>
<sequence length="272" mass="29914">MQEAQNSKNNSYFPKGPSCGGMIKKILFIFITLAVVYFIVLLATMIRNNLKEYYYIGKADRQERTISLDAVGKVNAKTDIAVTTMGMISEAETVAEAQKKNTEVMNNLIGKLKALNIEEKDIQTNNYNIYPRYDYLPDEGSILRGYTVSQNVTVKIRDLEKADDVIALAGEVGANNVSGLSFTIDEMDAYLDEARKDALEKIGEKVGILKESLGVKFVSVVSYSEYSGNSYPGPLYDARAMEYGMGGGAATPSIEAGSEDVTLNVNIIFEIK</sequence>
<dbReference type="Gene3D" id="3.30.70.2970">
    <property type="entry name" value="Protein of unknown function (DUF541), domain 2"/>
    <property type="match status" value="1"/>
</dbReference>
<evidence type="ECO:0000256" key="1">
    <source>
        <dbReference type="SAM" id="Phobius"/>
    </source>
</evidence>
<comment type="caution">
    <text evidence="2">The sequence shown here is derived from an EMBL/GenBank/DDBJ whole genome shotgun (WGS) entry which is preliminary data.</text>
</comment>
<keyword evidence="1" id="KW-0472">Membrane</keyword>
<accession>A0A1F6NVJ8</accession>
<reference evidence="2 3" key="1">
    <citation type="journal article" date="2016" name="Nat. Commun.">
        <title>Thousands of microbial genomes shed light on interconnected biogeochemical processes in an aquifer system.</title>
        <authorList>
            <person name="Anantharaman K."/>
            <person name="Brown C.T."/>
            <person name="Hug L.A."/>
            <person name="Sharon I."/>
            <person name="Castelle C.J."/>
            <person name="Probst A.J."/>
            <person name="Thomas B.C."/>
            <person name="Singh A."/>
            <person name="Wilkins M.J."/>
            <person name="Karaoz U."/>
            <person name="Brodie E.L."/>
            <person name="Williams K.H."/>
            <person name="Hubbard S.S."/>
            <person name="Banfield J.F."/>
        </authorList>
    </citation>
    <scope>NUCLEOTIDE SEQUENCE [LARGE SCALE GENOMIC DNA]</scope>
</reference>
<organism evidence="2 3">
    <name type="scientific">Candidatus Magasanikbacteria bacterium RIFOXYA1_FULL_40_8</name>
    <dbReference type="NCBI Taxonomy" id="1798694"/>
    <lineage>
        <taxon>Bacteria</taxon>
        <taxon>Candidatus Magasanikiibacteriota</taxon>
    </lineage>
</organism>
<dbReference type="PANTHER" id="PTHR34387">
    <property type="entry name" value="SLR1258 PROTEIN"/>
    <property type="match status" value="1"/>
</dbReference>
<dbReference type="Proteomes" id="UP000177151">
    <property type="component" value="Unassembled WGS sequence"/>
</dbReference>
<dbReference type="Pfam" id="PF04402">
    <property type="entry name" value="SIMPL"/>
    <property type="match status" value="1"/>
</dbReference>
<dbReference type="Gene3D" id="3.30.110.170">
    <property type="entry name" value="Protein of unknown function (DUF541), domain 1"/>
    <property type="match status" value="1"/>
</dbReference>
<proteinExistence type="predicted"/>
<name>A0A1F6NVJ8_9BACT</name>
<dbReference type="EMBL" id="MFQP01000007">
    <property type="protein sequence ID" value="OGH87888.1"/>
    <property type="molecule type" value="Genomic_DNA"/>
</dbReference>
<dbReference type="AlphaFoldDB" id="A0A1F6NVJ8"/>
<keyword evidence="1" id="KW-1133">Transmembrane helix</keyword>
<protein>
    <recommendedName>
        <fullName evidence="4">SIMPL domain-containing protein</fullName>
    </recommendedName>
</protein>
<evidence type="ECO:0008006" key="4">
    <source>
        <dbReference type="Google" id="ProtNLM"/>
    </source>
</evidence>
<gene>
    <name evidence="2" type="ORF">A2206_00295</name>
</gene>
<dbReference type="InterPro" id="IPR007497">
    <property type="entry name" value="SIMPL/DUF541"/>
</dbReference>
<evidence type="ECO:0000313" key="2">
    <source>
        <dbReference type="EMBL" id="OGH87888.1"/>
    </source>
</evidence>
<dbReference type="PANTHER" id="PTHR34387:SF1">
    <property type="entry name" value="PERIPLASMIC IMMUNOGENIC PROTEIN"/>
    <property type="match status" value="1"/>
</dbReference>
<dbReference type="GO" id="GO:0006974">
    <property type="term" value="P:DNA damage response"/>
    <property type="evidence" value="ECO:0007669"/>
    <property type="project" value="TreeGrafter"/>
</dbReference>
<keyword evidence="1" id="KW-0812">Transmembrane</keyword>
<evidence type="ECO:0000313" key="3">
    <source>
        <dbReference type="Proteomes" id="UP000177151"/>
    </source>
</evidence>
<dbReference type="InterPro" id="IPR052022">
    <property type="entry name" value="26kDa_periplasmic_antigen"/>
</dbReference>